<accession>A0A4C1WNM0</accession>
<sequence length="147" mass="16638">MASWKRFCSAQDGEEHMGRCLQGIRDTRKSRQDVLLKDDSGRVCNPDESADLLADTFFPDGQATASHRTSAILREPKLFLAVAHKCLRLGYFPRAWKVAVIKVIPKPGKDDYSCPKSYRPMGLLFVMGKTVERMLVSRIKCHIVLKL</sequence>
<dbReference type="EMBL" id="BGZK01000587">
    <property type="protein sequence ID" value="GBP51704.1"/>
    <property type="molecule type" value="Genomic_DNA"/>
</dbReference>
<comment type="caution">
    <text evidence="1">The sequence shown here is derived from an EMBL/GenBank/DDBJ whole genome shotgun (WGS) entry which is preliminary data.</text>
</comment>
<evidence type="ECO:0000313" key="1">
    <source>
        <dbReference type="EMBL" id="GBP51704.1"/>
    </source>
</evidence>
<proteinExistence type="predicted"/>
<gene>
    <name evidence="1" type="ORF">EVAR_96255_1</name>
</gene>
<keyword evidence="2" id="KW-1185">Reference proteome</keyword>
<keyword evidence="1" id="KW-0695">RNA-directed DNA polymerase</keyword>
<dbReference type="PANTHER" id="PTHR33481">
    <property type="entry name" value="REVERSE TRANSCRIPTASE"/>
    <property type="match status" value="1"/>
</dbReference>
<keyword evidence="1" id="KW-0808">Transferase</keyword>
<organism evidence="1 2">
    <name type="scientific">Eumeta variegata</name>
    <name type="common">Bagworm moth</name>
    <name type="synonym">Eumeta japonica</name>
    <dbReference type="NCBI Taxonomy" id="151549"/>
    <lineage>
        <taxon>Eukaryota</taxon>
        <taxon>Metazoa</taxon>
        <taxon>Ecdysozoa</taxon>
        <taxon>Arthropoda</taxon>
        <taxon>Hexapoda</taxon>
        <taxon>Insecta</taxon>
        <taxon>Pterygota</taxon>
        <taxon>Neoptera</taxon>
        <taxon>Endopterygota</taxon>
        <taxon>Lepidoptera</taxon>
        <taxon>Glossata</taxon>
        <taxon>Ditrysia</taxon>
        <taxon>Tineoidea</taxon>
        <taxon>Psychidae</taxon>
        <taxon>Oiketicinae</taxon>
        <taxon>Eumeta</taxon>
    </lineage>
</organism>
<dbReference type="AlphaFoldDB" id="A0A4C1WNM0"/>
<dbReference type="GO" id="GO:0003964">
    <property type="term" value="F:RNA-directed DNA polymerase activity"/>
    <property type="evidence" value="ECO:0007669"/>
    <property type="project" value="UniProtKB-KW"/>
</dbReference>
<keyword evidence="1" id="KW-0548">Nucleotidyltransferase</keyword>
<protein>
    <submittedName>
        <fullName evidence="1">Probable RNA-directed DNA polymerase from transposon X-element</fullName>
    </submittedName>
</protein>
<dbReference type="Proteomes" id="UP000299102">
    <property type="component" value="Unassembled WGS sequence"/>
</dbReference>
<name>A0A4C1WNM0_EUMVA</name>
<dbReference type="PANTHER" id="PTHR33481:SF1">
    <property type="entry name" value="ENDONUCLEASE_EXONUCLEASE_PHOSPHATASE DOMAIN-CONTAINING PROTEIN-RELATED"/>
    <property type="match status" value="1"/>
</dbReference>
<evidence type="ECO:0000313" key="2">
    <source>
        <dbReference type="Proteomes" id="UP000299102"/>
    </source>
</evidence>
<reference evidence="1 2" key="1">
    <citation type="journal article" date="2019" name="Commun. Biol.">
        <title>The bagworm genome reveals a unique fibroin gene that provides high tensile strength.</title>
        <authorList>
            <person name="Kono N."/>
            <person name="Nakamura H."/>
            <person name="Ohtoshi R."/>
            <person name="Tomita M."/>
            <person name="Numata K."/>
            <person name="Arakawa K."/>
        </authorList>
    </citation>
    <scope>NUCLEOTIDE SEQUENCE [LARGE SCALE GENOMIC DNA]</scope>
</reference>
<dbReference type="OrthoDB" id="7697131at2759"/>